<dbReference type="PROSITE" id="PS50800">
    <property type="entry name" value="SAP"/>
    <property type="match status" value="1"/>
</dbReference>
<evidence type="ECO:0000256" key="1">
    <source>
        <dbReference type="SAM" id="MobiDB-lite"/>
    </source>
</evidence>
<evidence type="ECO:0000313" key="4">
    <source>
        <dbReference type="Proteomes" id="UP000326924"/>
    </source>
</evidence>
<evidence type="ECO:0000313" key="3">
    <source>
        <dbReference type="EMBL" id="KAA8903176.1"/>
    </source>
</evidence>
<name>A0A5J5ETM5_9PEZI</name>
<dbReference type="InterPro" id="IPR003034">
    <property type="entry name" value="SAP_dom"/>
</dbReference>
<comment type="caution">
    <text evidence="3">The sequence shown here is derived from an EMBL/GenBank/DDBJ whole genome shotgun (WGS) entry which is preliminary data.</text>
</comment>
<proteinExistence type="predicted"/>
<protein>
    <recommendedName>
        <fullName evidence="2">SAP domain-containing protein</fullName>
    </recommendedName>
</protein>
<dbReference type="EMBL" id="VXIS01000121">
    <property type="protein sequence ID" value="KAA8903176.1"/>
    <property type="molecule type" value="Genomic_DNA"/>
</dbReference>
<keyword evidence="4" id="KW-1185">Reference proteome</keyword>
<feature type="domain" description="SAP" evidence="2">
    <location>
        <begin position="123"/>
        <end position="157"/>
    </location>
</feature>
<reference evidence="3 4" key="1">
    <citation type="submission" date="2019-09" db="EMBL/GenBank/DDBJ databases">
        <title>Draft genome of the ectomycorrhizal ascomycete Sphaerosporella brunnea.</title>
        <authorList>
            <consortium name="DOE Joint Genome Institute"/>
            <person name="Benucci G.M."/>
            <person name="Marozzi G."/>
            <person name="Antonielli L."/>
            <person name="Sanchez S."/>
            <person name="Marco P."/>
            <person name="Wang X."/>
            <person name="Falini L.B."/>
            <person name="Barry K."/>
            <person name="Haridas S."/>
            <person name="Lipzen A."/>
            <person name="Labutti K."/>
            <person name="Grigoriev I.V."/>
            <person name="Murat C."/>
            <person name="Martin F."/>
            <person name="Albertini E."/>
            <person name="Donnini D."/>
            <person name="Bonito G."/>
        </authorList>
    </citation>
    <scope>NUCLEOTIDE SEQUENCE [LARGE SCALE GENOMIC DNA]</scope>
    <source>
        <strain evidence="3 4">Sb_GMNB300</strain>
    </source>
</reference>
<feature type="region of interest" description="Disordered" evidence="1">
    <location>
        <begin position="208"/>
        <end position="251"/>
    </location>
</feature>
<gene>
    <name evidence="3" type="ORF">FN846DRAFT_954394</name>
</gene>
<dbReference type="AlphaFoldDB" id="A0A5J5ETM5"/>
<organism evidence="3 4">
    <name type="scientific">Sphaerosporella brunnea</name>
    <dbReference type="NCBI Taxonomy" id="1250544"/>
    <lineage>
        <taxon>Eukaryota</taxon>
        <taxon>Fungi</taxon>
        <taxon>Dikarya</taxon>
        <taxon>Ascomycota</taxon>
        <taxon>Pezizomycotina</taxon>
        <taxon>Pezizomycetes</taxon>
        <taxon>Pezizales</taxon>
        <taxon>Pyronemataceae</taxon>
        <taxon>Sphaerosporella</taxon>
    </lineage>
</organism>
<dbReference type="InParanoid" id="A0A5J5ETM5"/>
<evidence type="ECO:0000259" key="2">
    <source>
        <dbReference type="PROSITE" id="PS50800"/>
    </source>
</evidence>
<dbReference type="OrthoDB" id="5366852at2759"/>
<feature type="compositionally biased region" description="Polar residues" evidence="1">
    <location>
        <begin position="208"/>
        <end position="217"/>
    </location>
</feature>
<accession>A0A5J5ETM5</accession>
<dbReference type="Proteomes" id="UP000326924">
    <property type="component" value="Unassembled WGS sequence"/>
</dbReference>
<sequence>MANECYIYNPTLTTCCAPTPPSQRSPLPHHYFNSHQNGNHTVPAFAATITIMTSLPAIHRVLLVRRPAVCLRLFSSATETAAVVESSRTTTHTGPTTAANGSTAIKPSLRKVDQKPRIPITGYEEISLHQLQVELNHRGLYGGGTEEELVSRLKRHDRVYGATPTMCTIPSVIDTELSPAVLRHIELAQKQYDVESGVAGVESLNQILDPPTSNANPESERGTIVTARSSDTGRQDPPPLPKVPKIVRPVGPGTGRLKIRRYESQHTTFPLVTKSAFEKFTVRRMPNSSSEPPQKGEHRHMRIRKVKTHVPDGTQWKVKQYPSGPRIIHQPTNQLAGSWCQIREYATQVPQPLQSDVIALSSVLPPIIPDPKSLEAQEEPIPSPVRVPFLPDNDFSRYHRKEFVPEVKPPFKPTISSAEGDLSKVSATSALSKVVEGELQGNFSVSEWLDEIFFSQKRAVGEPKEPVLAPRDDDPGPELTEEKKNAMKAFAIVTGIWWFFGDPVMRAFGII</sequence>